<keyword evidence="2" id="KW-1185">Reference proteome</keyword>
<gene>
    <name evidence="1" type="ORF">MUCCIDRAFT_167705</name>
</gene>
<comment type="caution">
    <text evidence="1">The sequence shown here is derived from an EMBL/GenBank/DDBJ whole genome shotgun (WGS) entry which is preliminary data.</text>
</comment>
<protein>
    <submittedName>
        <fullName evidence="1">Uncharacterized protein</fullName>
    </submittedName>
</protein>
<name>A0A168GV13_MUCCL</name>
<proteinExistence type="predicted"/>
<dbReference type="Proteomes" id="UP000077051">
    <property type="component" value="Unassembled WGS sequence"/>
</dbReference>
<dbReference type="VEuPathDB" id="FungiDB:MUCCIDRAFT_167705"/>
<dbReference type="AlphaFoldDB" id="A0A168GV13"/>
<evidence type="ECO:0000313" key="1">
    <source>
        <dbReference type="EMBL" id="OAC98052.1"/>
    </source>
</evidence>
<accession>A0A168GV13</accession>
<dbReference type="EMBL" id="AMYB01000011">
    <property type="protein sequence ID" value="OAC98052.1"/>
    <property type="molecule type" value="Genomic_DNA"/>
</dbReference>
<sequence>MEEKYDYSPYTTLLVVPLSRDLTVYQMSNRTAEATSRYLPERFLGIPLEFYYNKENGNIIYNHRMIHHYKQHPPREKYIHVPSFVEGLYALYQRSCKGKRATQDDTALCSAISSFLTKVYPDQLSHYGKTSTTQYAFILPSHEYTDKNFINTTFRPLLQNTPWLTQNDSTSKTVFYSKLDTYAYLFNNITARGLCLARERKYLMCNLKRTSDYRRLVVTVNFIRAVYDPDLIAASGRSMTALGPKTMLSSKMISPSLSFEIPVEPTIAKLDKVAMFLYDKVFKGEEEDDSGPTQLEEYIDTDDFDDSAWWSNILSEKMKARLSSMTYGDVIQLFDDLDISLIESKIERYLQKYDDEETFESVVVMEGDDDDDELAEMETNPYIVHNLFFAKKHCQLFYWSRVKKAIIRLFQNQKKNKGTWGAFISLRDMVEGCACKVSEMLQLSNRLAKPIVMKSINGFEQESCKAPEIQKEKLALIEKIQPYGYYVEANINCSSTIEMLLNQVIETTAENGEMQRSTLSIRNLSHQASAMYDSIFDFIWSNAKGHLINSHYESLQQNGSIDLDSYKTIRAASIRAIKNSMQKKSNNIQDLDEVLYRFNTILNGKRCNFVITHRLVMDVGLLPYLRCIAGEIVAHPCRAEKYSQVLNKQYYMKIIYDGKKKPRVYHDKGDHWVKIPFITQENDDLVWTIPLSPRKGKGRNPECSLEERFYVINDPEEDDQIYWETNLIAFSTAELNNEDDTSRVNVALASGIDFTEATMARYTFPIEVNITPCSYLSAIDLRLRMGIDAFAENDSIEDEQVAYPERLTLLAV</sequence>
<reference evidence="1 2" key="1">
    <citation type="submission" date="2015-06" db="EMBL/GenBank/DDBJ databases">
        <title>Expansion of signal transduction pathways in fungi by whole-genome duplication.</title>
        <authorList>
            <consortium name="DOE Joint Genome Institute"/>
            <person name="Corrochano L.M."/>
            <person name="Kuo A."/>
            <person name="Marcet-Houben M."/>
            <person name="Polaino S."/>
            <person name="Salamov A."/>
            <person name="Villalobos J.M."/>
            <person name="Alvarez M.I."/>
            <person name="Avalos J."/>
            <person name="Benito E.P."/>
            <person name="Benoit I."/>
            <person name="Burger G."/>
            <person name="Camino L.P."/>
            <person name="Canovas D."/>
            <person name="Cerda-Olmedo E."/>
            <person name="Cheng J.-F."/>
            <person name="Dominguez A."/>
            <person name="Elias M."/>
            <person name="Eslava A.P."/>
            <person name="Glaser F."/>
            <person name="Grimwood J."/>
            <person name="Gutierrez G."/>
            <person name="Heitman J."/>
            <person name="Henrissat B."/>
            <person name="Iturriaga E.A."/>
            <person name="Lang B.F."/>
            <person name="Lavin J.L."/>
            <person name="Lee S."/>
            <person name="Li W."/>
            <person name="Lindquist E."/>
            <person name="Lopez-Garcia S."/>
            <person name="Luque E.M."/>
            <person name="Marcos A.T."/>
            <person name="Martin J."/>
            <person name="Mccluskey K."/>
            <person name="Medina H.R."/>
            <person name="Miralles-Duran A."/>
            <person name="Miyazaki A."/>
            <person name="Munoz-Torres E."/>
            <person name="Oguiza J.A."/>
            <person name="Ohm R."/>
            <person name="Olmedo M."/>
            <person name="Orejas M."/>
            <person name="Ortiz-Castellanos L."/>
            <person name="Pisabarro A.G."/>
            <person name="Rodriguez-Romero J."/>
            <person name="Ruiz-Herrera J."/>
            <person name="Ruiz-Vazquez R."/>
            <person name="Sanz C."/>
            <person name="Schackwitz W."/>
            <person name="Schmutz J."/>
            <person name="Shahriari M."/>
            <person name="Shelest E."/>
            <person name="Silva-Franco F."/>
            <person name="Soanes D."/>
            <person name="Syed K."/>
            <person name="Tagua V.G."/>
            <person name="Talbot N.J."/>
            <person name="Thon M."/>
            <person name="De Vries R.P."/>
            <person name="Wiebenga A."/>
            <person name="Yadav J.S."/>
            <person name="Braun E.L."/>
            <person name="Baker S."/>
            <person name="Garre V."/>
            <person name="Horwitz B."/>
            <person name="Torres-Martinez S."/>
            <person name="Idnurm A."/>
            <person name="Herrera-Estrella A."/>
            <person name="Gabaldon T."/>
            <person name="Grigoriev I.V."/>
        </authorList>
    </citation>
    <scope>NUCLEOTIDE SEQUENCE [LARGE SCALE GENOMIC DNA]</scope>
    <source>
        <strain evidence="1 2">CBS 277.49</strain>
    </source>
</reference>
<organism evidence="1 2">
    <name type="scientific">Mucor lusitanicus CBS 277.49</name>
    <dbReference type="NCBI Taxonomy" id="747725"/>
    <lineage>
        <taxon>Eukaryota</taxon>
        <taxon>Fungi</taxon>
        <taxon>Fungi incertae sedis</taxon>
        <taxon>Mucoromycota</taxon>
        <taxon>Mucoromycotina</taxon>
        <taxon>Mucoromycetes</taxon>
        <taxon>Mucorales</taxon>
        <taxon>Mucorineae</taxon>
        <taxon>Mucoraceae</taxon>
        <taxon>Mucor</taxon>
    </lineage>
</organism>
<evidence type="ECO:0000313" key="2">
    <source>
        <dbReference type="Proteomes" id="UP000077051"/>
    </source>
</evidence>